<evidence type="ECO:0000256" key="6">
    <source>
        <dbReference type="SAM" id="Phobius"/>
    </source>
</evidence>
<evidence type="ECO:0000256" key="1">
    <source>
        <dbReference type="ARBA" id="ARBA00004651"/>
    </source>
</evidence>
<keyword evidence="5 6" id="KW-0472">Membrane</keyword>
<sequence>MAGLVVDRAAWSSPWRDRAVGDKALLCLGLLAVAVAAPGWVVPVVVLVACSVLALGPARVRPALWFGVLAAPAAFLLTAAGSIALVLGGQGGFITVTPESLARAGTVLARGAAGTSAVLLLACTTPMVEVIAGLQGLRVPEPLLDIAALTYRLLFVLADVAVTVRRAQADRLGHDGFRRSLRSTGLLAAAVLVRSWDRANRLTEGLAGRGFEGSLRTLPRPLRHSRRFVGLTLLGLGLLVAVAVGLWVLSWG</sequence>
<reference evidence="7 8" key="1">
    <citation type="submission" date="2024-04" db="EMBL/GenBank/DDBJ databases">
        <title>Isolation of an actinomycete strain from pig manure.</title>
        <authorList>
            <person name="Gong T."/>
            <person name="Yu Z."/>
            <person name="An M."/>
            <person name="Wei C."/>
            <person name="Yang W."/>
            <person name="Liu L."/>
        </authorList>
    </citation>
    <scope>NUCLEOTIDE SEQUENCE [LARGE SCALE GENOMIC DNA]</scope>
    <source>
        <strain evidence="7 8">ZF39</strain>
    </source>
</reference>
<feature type="transmembrane region" description="Helical" evidence="6">
    <location>
        <begin position="228"/>
        <end position="249"/>
    </location>
</feature>
<keyword evidence="4 6" id="KW-1133">Transmembrane helix</keyword>
<feature type="transmembrane region" description="Helical" evidence="6">
    <location>
        <begin position="25"/>
        <end position="58"/>
    </location>
</feature>
<dbReference type="PANTHER" id="PTHR43723">
    <property type="entry name" value="COBALT TRANSPORT PROTEIN CBIQ"/>
    <property type="match status" value="1"/>
</dbReference>
<protein>
    <submittedName>
        <fullName evidence="7">Cobalt ECF transporter T component CbiQ</fullName>
    </submittedName>
</protein>
<dbReference type="InterPro" id="IPR052770">
    <property type="entry name" value="Cobalt_transport_CbiQ"/>
</dbReference>
<dbReference type="PANTHER" id="PTHR43723:SF1">
    <property type="entry name" value="COBALT TRANSPORT PROTEIN CBIQ"/>
    <property type="match status" value="1"/>
</dbReference>
<dbReference type="EMBL" id="CP154795">
    <property type="protein sequence ID" value="XAN06650.1"/>
    <property type="molecule type" value="Genomic_DNA"/>
</dbReference>
<proteinExistence type="predicted"/>
<organism evidence="7 8">
    <name type="scientific">Ammonicoccus fulvus</name>
    <dbReference type="NCBI Taxonomy" id="3138240"/>
    <lineage>
        <taxon>Bacteria</taxon>
        <taxon>Bacillati</taxon>
        <taxon>Actinomycetota</taxon>
        <taxon>Actinomycetes</taxon>
        <taxon>Propionibacteriales</taxon>
        <taxon>Propionibacteriaceae</taxon>
        <taxon>Ammonicoccus</taxon>
    </lineage>
</organism>
<comment type="subcellular location">
    <subcellularLocation>
        <location evidence="1">Cell membrane</location>
        <topology evidence="1">Multi-pass membrane protein</topology>
    </subcellularLocation>
</comment>
<feature type="transmembrane region" description="Helical" evidence="6">
    <location>
        <begin position="107"/>
        <end position="134"/>
    </location>
</feature>
<name>A0ABZ3FN97_9ACTN</name>
<dbReference type="Pfam" id="PF02361">
    <property type="entry name" value="CbiQ"/>
    <property type="match status" value="1"/>
</dbReference>
<dbReference type="NCBIfam" id="TIGR02454">
    <property type="entry name" value="ECF_T_CbiQ"/>
    <property type="match status" value="1"/>
</dbReference>
<feature type="transmembrane region" description="Helical" evidence="6">
    <location>
        <begin position="146"/>
        <end position="164"/>
    </location>
</feature>
<keyword evidence="3 6" id="KW-0812">Transmembrane</keyword>
<dbReference type="RefSeq" id="WP_425308081.1">
    <property type="nucleotide sequence ID" value="NZ_CP154795.1"/>
</dbReference>
<evidence type="ECO:0000256" key="2">
    <source>
        <dbReference type="ARBA" id="ARBA00022475"/>
    </source>
</evidence>
<dbReference type="Proteomes" id="UP001442841">
    <property type="component" value="Chromosome"/>
</dbReference>
<feature type="transmembrane region" description="Helical" evidence="6">
    <location>
        <begin position="64"/>
        <end position="87"/>
    </location>
</feature>
<keyword evidence="8" id="KW-1185">Reference proteome</keyword>
<evidence type="ECO:0000256" key="3">
    <source>
        <dbReference type="ARBA" id="ARBA00022692"/>
    </source>
</evidence>
<gene>
    <name evidence="7" type="primary">cbiQ</name>
    <name evidence="7" type="ORF">AADG42_04790</name>
</gene>
<dbReference type="CDD" id="cd16914">
    <property type="entry name" value="EcfT"/>
    <property type="match status" value="1"/>
</dbReference>
<dbReference type="InterPro" id="IPR012809">
    <property type="entry name" value="ECF_CbiQ"/>
</dbReference>
<evidence type="ECO:0000256" key="5">
    <source>
        <dbReference type="ARBA" id="ARBA00023136"/>
    </source>
</evidence>
<accession>A0ABZ3FN97</accession>
<evidence type="ECO:0000313" key="8">
    <source>
        <dbReference type="Proteomes" id="UP001442841"/>
    </source>
</evidence>
<dbReference type="InterPro" id="IPR003339">
    <property type="entry name" value="ABC/ECF_trnsptr_transmembrane"/>
</dbReference>
<evidence type="ECO:0000256" key="4">
    <source>
        <dbReference type="ARBA" id="ARBA00022989"/>
    </source>
</evidence>
<keyword evidence="2" id="KW-1003">Cell membrane</keyword>
<evidence type="ECO:0000313" key="7">
    <source>
        <dbReference type="EMBL" id="XAN06650.1"/>
    </source>
</evidence>